<gene>
    <name evidence="4" type="ORF">FOY51_05725</name>
</gene>
<dbReference type="PANTHER" id="PTHR43080:SF2">
    <property type="entry name" value="CBS DOMAIN-CONTAINING PROTEIN"/>
    <property type="match status" value="1"/>
</dbReference>
<dbReference type="AlphaFoldDB" id="A0A5A7SFZ1"/>
<dbReference type="Gene3D" id="3.10.580.10">
    <property type="entry name" value="CBS-domain"/>
    <property type="match status" value="1"/>
</dbReference>
<keyword evidence="5" id="KW-1185">Reference proteome</keyword>
<dbReference type="InterPro" id="IPR044725">
    <property type="entry name" value="CBSX3_CBS_dom"/>
</dbReference>
<dbReference type="PROSITE" id="PS51371">
    <property type="entry name" value="CBS"/>
    <property type="match status" value="2"/>
</dbReference>
<accession>A0A5A7SFZ1</accession>
<name>A0A5A7SFZ1_9NOCA</name>
<dbReference type="InterPro" id="IPR051257">
    <property type="entry name" value="Diverse_CBS-Domain"/>
</dbReference>
<dbReference type="Proteomes" id="UP000322244">
    <property type="component" value="Unassembled WGS sequence"/>
</dbReference>
<organism evidence="4 5">
    <name type="scientific">Antrihabitans cavernicola</name>
    <dbReference type="NCBI Taxonomy" id="2495913"/>
    <lineage>
        <taxon>Bacteria</taxon>
        <taxon>Bacillati</taxon>
        <taxon>Actinomycetota</taxon>
        <taxon>Actinomycetes</taxon>
        <taxon>Mycobacteriales</taxon>
        <taxon>Nocardiaceae</taxon>
        <taxon>Antrihabitans</taxon>
    </lineage>
</organism>
<dbReference type="PANTHER" id="PTHR43080">
    <property type="entry name" value="CBS DOMAIN-CONTAINING PROTEIN CBSX3, MITOCHONDRIAL"/>
    <property type="match status" value="1"/>
</dbReference>
<evidence type="ECO:0000256" key="1">
    <source>
        <dbReference type="ARBA" id="ARBA00023122"/>
    </source>
</evidence>
<dbReference type="InterPro" id="IPR046342">
    <property type="entry name" value="CBS_dom_sf"/>
</dbReference>
<dbReference type="CDD" id="cd04623">
    <property type="entry name" value="CBS_pair_bac_euk"/>
    <property type="match status" value="1"/>
</dbReference>
<keyword evidence="1 2" id="KW-0129">CBS domain</keyword>
<dbReference type="SMART" id="SM00116">
    <property type="entry name" value="CBS"/>
    <property type="match status" value="2"/>
</dbReference>
<evidence type="ECO:0000256" key="2">
    <source>
        <dbReference type="PROSITE-ProRule" id="PRU00703"/>
    </source>
</evidence>
<dbReference type="Pfam" id="PF00571">
    <property type="entry name" value="CBS"/>
    <property type="match status" value="2"/>
</dbReference>
<dbReference type="SUPFAM" id="SSF54631">
    <property type="entry name" value="CBS-domain pair"/>
    <property type="match status" value="1"/>
</dbReference>
<dbReference type="OrthoDB" id="9807125at2"/>
<reference evidence="4 5" key="1">
    <citation type="submission" date="2019-07" db="EMBL/GenBank/DDBJ databases">
        <title>Rhodococcus cavernicolus sp. nov., isolated from a cave.</title>
        <authorList>
            <person name="Lee S.D."/>
        </authorList>
    </citation>
    <scope>NUCLEOTIDE SEQUENCE [LARGE SCALE GENOMIC DNA]</scope>
    <source>
        <strain evidence="4 5">C1-24</strain>
    </source>
</reference>
<comment type="caution">
    <text evidence="4">The sequence shown here is derived from an EMBL/GenBank/DDBJ whole genome shotgun (WGS) entry which is preliminary data.</text>
</comment>
<dbReference type="EMBL" id="VLNY01000002">
    <property type="protein sequence ID" value="KAA0024359.1"/>
    <property type="molecule type" value="Genomic_DNA"/>
</dbReference>
<dbReference type="RefSeq" id="WP_149429516.1">
    <property type="nucleotide sequence ID" value="NZ_VLNY01000002.1"/>
</dbReference>
<dbReference type="InterPro" id="IPR000644">
    <property type="entry name" value="CBS_dom"/>
</dbReference>
<evidence type="ECO:0000259" key="3">
    <source>
        <dbReference type="PROSITE" id="PS51371"/>
    </source>
</evidence>
<proteinExistence type="predicted"/>
<evidence type="ECO:0000313" key="4">
    <source>
        <dbReference type="EMBL" id="KAA0024359.1"/>
    </source>
</evidence>
<feature type="domain" description="CBS" evidence="3">
    <location>
        <begin position="8"/>
        <end position="66"/>
    </location>
</feature>
<protein>
    <submittedName>
        <fullName evidence="4">CBS domain-containing protein</fullName>
    </submittedName>
</protein>
<feature type="domain" description="CBS" evidence="3">
    <location>
        <begin position="75"/>
        <end position="130"/>
    </location>
</feature>
<sequence>MRVSDVLRNKGAGVDTVNPGTQVSELLRRMADHNIGAMVVTGPDGIVGIVSERDVVRNLTTHGANLLAMPVSAIMTTSIASCVLDDSVDKLFGVMTERRIRHIPVIVDRELVGIVSIGDVVKMRMEELKNSQDQLQAYISQG</sequence>
<evidence type="ECO:0000313" key="5">
    <source>
        <dbReference type="Proteomes" id="UP000322244"/>
    </source>
</evidence>